<dbReference type="Proteomes" id="UP000076738">
    <property type="component" value="Unassembled WGS sequence"/>
</dbReference>
<feature type="region of interest" description="Disordered" evidence="1">
    <location>
        <begin position="1"/>
        <end position="270"/>
    </location>
</feature>
<evidence type="ECO:0000313" key="3">
    <source>
        <dbReference type="Proteomes" id="UP000076738"/>
    </source>
</evidence>
<protein>
    <submittedName>
        <fullName evidence="2">Uncharacterized protein</fullName>
    </submittedName>
</protein>
<feature type="compositionally biased region" description="Low complexity" evidence="1">
    <location>
        <begin position="155"/>
        <end position="168"/>
    </location>
</feature>
<organism evidence="2 3">
    <name type="scientific">Calocera viscosa (strain TUFC12733)</name>
    <dbReference type="NCBI Taxonomy" id="1330018"/>
    <lineage>
        <taxon>Eukaryota</taxon>
        <taxon>Fungi</taxon>
        <taxon>Dikarya</taxon>
        <taxon>Basidiomycota</taxon>
        <taxon>Agaricomycotina</taxon>
        <taxon>Dacrymycetes</taxon>
        <taxon>Dacrymycetales</taxon>
        <taxon>Dacrymycetaceae</taxon>
        <taxon>Calocera</taxon>
    </lineage>
</organism>
<feature type="compositionally biased region" description="Polar residues" evidence="1">
    <location>
        <begin position="109"/>
        <end position="118"/>
    </location>
</feature>
<feature type="compositionally biased region" description="Polar residues" evidence="1">
    <location>
        <begin position="244"/>
        <end position="255"/>
    </location>
</feature>
<dbReference type="EMBL" id="KV417288">
    <property type="protein sequence ID" value="KZO95654.1"/>
    <property type="molecule type" value="Genomic_DNA"/>
</dbReference>
<name>A0A167LG15_CALVF</name>
<dbReference type="OrthoDB" id="10678610at2759"/>
<evidence type="ECO:0000256" key="1">
    <source>
        <dbReference type="SAM" id="MobiDB-lite"/>
    </source>
</evidence>
<dbReference type="AlphaFoldDB" id="A0A167LG15"/>
<feature type="compositionally biased region" description="Low complexity" evidence="1">
    <location>
        <begin position="55"/>
        <end position="69"/>
    </location>
</feature>
<evidence type="ECO:0000313" key="2">
    <source>
        <dbReference type="EMBL" id="KZO95654.1"/>
    </source>
</evidence>
<dbReference type="STRING" id="1330018.A0A167LG15"/>
<accession>A0A167LG15</accession>
<proteinExistence type="predicted"/>
<reference evidence="2 3" key="1">
    <citation type="journal article" date="2016" name="Mol. Biol. Evol.">
        <title>Comparative Genomics of Early-Diverging Mushroom-Forming Fungi Provides Insights into the Origins of Lignocellulose Decay Capabilities.</title>
        <authorList>
            <person name="Nagy L.G."/>
            <person name="Riley R."/>
            <person name="Tritt A."/>
            <person name="Adam C."/>
            <person name="Daum C."/>
            <person name="Floudas D."/>
            <person name="Sun H."/>
            <person name="Yadav J.S."/>
            <person name="Pangilinan J."/>
            <person name="Larsson K.H."/>
            <person name="Matsuura K."/>
            <person name="Barry K."/>
            <person name="Labutti K."/>
            <person name="Kuo R."/>
            <person name="Ohm R.A."/>
            <person name="Bhattacharya S.S."/>
            <person name="Shirouzu T."/>
            <person name="Yoshinaga Y."/>
            <person name="Martin F.M."/>
            <person name="Grigoriev I.V."/>
            <person name="Hibbett D.S."/>
        </authorList>
    </citation>
    <scope>NUCLEOTIDE SEQUENCE [LARGE SCALE GENOMIC DNA]</scope>
    <source>
        <strain evidence="2 3">TUFC12733</strain>
    </source>
</reference>
<sequence length="383" mass="39439">MSSIRERGSLIPPRDLPLTPPASRTYAPDNTPAASSDGLLFTTSSRPTDPLPRFATANAPVAAAAAHAAHTLPSRGAPGRPSLGSSIDPITIDSDEERSSPPRTPKAFRTTTIASPSSPVRRRLLDPAVLQSSALLRALDDPNNSPVRAPPLSELGTTGPKTAATPTLSSHATPSAPKPPAVRPLPLSATPRAAASASANNSTTPRTVHHPTSASASKPAFPGKSATIPGASRFRVPVPPLTSPGKSKSSPNKTAPGSRKPAFSGTARPMPSAIQSIITRSVSITSDSTLPEVDEVIKATLASRTTDSALIPHDVIDLTGDDDASMSPASSVLTINSEDEVIAHLTPPFQSSPTLVPKTPKMGIQQGLTSPKKSGDVTSLEIH</sequence>
<feature type="compositionally biased region" description="Low complexity" evidence="1">
    <location>
        <begin position="184"/>
        <end position="206"/>
    </location>
</feature>
<gene>
    <name evidence="2" type="ORF">CALVIDRAFT_538049</name>
</gene>
<keyword evidence="3" id="KW-1185">Reference proteome</keyword>
<feature type="region of interest" description="Disordered" evidence="1">
    <location>
        <begin position="347"/>
        <end position="383"/>
    </location>
</feature>